<reference evidence="2" key="1">
    <citation type="journal article" date="2008" name="Nat. Genet.">
        <title>The Pristionchus pacificus genome provides a unique perspective on nematode lifestyle and parasitism.</title>
        <authorList>
            <person name="Dieterich C."/>
            <person name="Clifton S.W."/>
            <person name="Schuster L.N."/>
            <person name="Chinwalla A."/>
            <person name="Delehaunty K."/>
            <person name="Dinkelacker I."/>
            <person name="Fulton L."/>
            <person name="Fulton R."/>
            <person name="Godfrey J."/>
            <person name="Minx P."/>
            <person name="Mitreva M."/>
            <person name="Roeseler W."/>
            <person name="Tian H."/>
            <person name="Witte H."/>
            <person name="Yang S.P."/>
            <person name="Wilson R.K."/>
            <person name="Sommer R.J."/>
        </authorList>
    </citation>
    <scope>NUCLEOTIDE SEQUENCE [LARGE SCALE GENOMIC DNA]</scope>
    <source>
        <strain evidence="2">PS312</strain>
    </source>
</reference>
<accession>A0A8R1YVZ3</accession>
<dbReference type="PANTHER" id="PTHR34402:SF1">
    <property type="entry name" value="PROTEIN CBG02762"/>
    <property type="match status" value="1"/>
</dbReference>
<proteinExistence type="predicted"/>
<gene>
    <name evidence="1" type="primary">WBGene00276130</name>
</gene>
<dbReference type="Proteomes" id="UP000005239">
    <property type="component" value="Unassembled WGS sequence"/>
</dbReference>
<name>A0A8R1YVZ3_PRIPA</name>
<dbReference type="EnsemblMetazoa" id="PPA37761.1">
    <property type="protein sequence ID" value="PPA37761.1"/>
    <property type="gene ID" value="WBGene00276130"/>
</dbReference>
<dbReference type="AlphaFoldDB" id="A0A8R1YVZ3"/>
<organism evidence="1 2">
    <name type="scientific">Pristionchus pacificus</name>
    <name type="common">Parasitic nematode worm</name>
    <dbReference type="NCBI Taxonomy" id="54126"/>
    <lineage>
        <taxon>Eukaryota</taxon>
        <taxon>Metazoa</taxon>
        <taxon>Ecdysozoa</taxon>
        <taxon>Nematoda</taxon>
        <taxon>Chromadorea</taxon>
        <taxon>Rhabditida</taxon>
        <taxon>Rhabditina</taxon>
        <taxon>Diplogasteromorpha</taxon>
        <taxon>Diplogasteroidea</taxon>
        <taxon>Neodiplogasteridae</taxon>
        <taxon>Pristionchus</taxon>
    </lineage>
</organism>
<reference evidence="1" key="2">
    <citation type="submission" date="2022-06" db="UniProtKB">
        <authorList>
            <consortium name="EnsemblMetazoa"/>
        </authorList>
    </citation>
    <scope>IDENTIFICATION</scope>
    <source>
        <strain evidence="1">PS312</strain>
    </source>
</reference>
<protein>
    <submittedName>
        <fullName evidence="1">Uncharacterized protein</fullName>
    </submittedName>
</protein>
<sequence length="217" mass="24110">MESSDLFPQLVIKQAYVSAASSTKIAYKPYSDCLRARVRLTICGPQLDRLLDVTSPPGRTMRGLWLLCEGTHALYQSIIEKATVVLTDFKRSHQLESSTSHKLPSSLIPTCGNCLIPSNSSVGEDSSSLSFTGDSTFDMEADSSNGRIIIIIILSFLLLPLRQRNHHHSSSHLLLYRRFQTCSWTGMALLQSQYATRHATHATGTRLPRRPSAPYCI</sequence>
<dbReference type="PANTHER" id="PTHR34402">
    <property type="entry name" value="PROTEIN CBG02762"/>
    <property type="match status" value="1"/>
</dbReference>
<evidence type="ECO:0000313" key="1">
    <source>
        <dbReference type="EnsemblMetazoa" id="PPA37761.1"/>
    </source>
</evidence>
<keyword evidence="2" id="KW-1185">Reference proteome</keyword>
<evidence type="ECO:0000313" key="2">
    <source>
        <dbReference type="Proteomes" id="UP000005239"/>
    </source>
</evidence>